<dbReference type="EMBL" id="JAGBKN010000050">
    <property type="protein sequence ID" value="MBO1518012.1"/>
    <property type="molecule type" value="Genomic_DNA"/>
</dbReference>
<gene>
    <name evidence="2" type="ORF">J3491_11830</name>
</gene>
<dbReference type="InterPro" id="IPR021390">
    <property type="entry name" value="DUF3025"/>
</dbReference>
<evidence type="ECO:0000256" key="1">
    <source>
        <dbReference type="SAM" id="MobiDB-lite"/>
    </source>
</evidence>
<dbReference type="Proteomes" id="UP000664161">
    <property type="component" value="Unassembled WGS sequence"/>
</dbReference>
<feature type="region of interest" description="Disordered" evidence="1">
    <location>
        <begin position="1"/>
        <end position="26"/>
    </location>
</feature>
<name>A0AAW4J0I6_9GAMM</name>
<evidence type="ECO:0000313" key="3">
    <source>
        <dbReference type="Proteomes" id="UP000664161"/>
    </source>
</evidence>
<keyword evidence="3" id="KW-1185">Reference proteome</keyword>
<accession>A0AAW4J0I6</accession>
<proteinExistence type="predicted"/>
<organism evidence="2 3">
    <name type="scientific">Psychrobacter halodurans</name>
    <dbReference type="NCBI Taxonomy" id="2818439"/>
    <lineage>
        <taxon>Bacteria</taxon>
        <taxon>Pseudomonadati</taxon>
        <taxon>Pseudomonadota</taxon>
        <taxon>Gammaproteobacteria</taxon>
        <taxon>Moraxellales</taxon>
        <taxon>Moraxellaceae</taxon>
        <taxon>Psychrobacter</taxon>
    </lineage>
</organism>
<dbReference type="RefSeq" id="WP_207970348.1">
    <property type="nucleotide sequence ID" value="NZ_JAGBKN010000050.1"/>
</dbReference>
<comment type="caution">
    <text evidence="2">The sequence shown here is derived from an EMBL/GenBank/DDBJ whole genome shotgun (WGS) entry which is preliminary data.</text>
</comment>
<dbReference type="AlphaFoldDB" id="A0AAW4J0I6"/>
<protein>
    <submittedName>
        <fullName evidence="2">DUF3025 domain-containing protein</fullName>
    </submittedName>
</protein>
<sequence>MTASNLPPLHRSDARHDKPLPNDSPVQASAVAASRLDDSFAQINWRAPWLGHVQQLDAISQAITQLSATKSLSMERADTQSSAPETQALDISRTQNTPDIIAKVLNTALHQQAADVQQQLPHTKPAYNHKAQTLQFVSQEALPEGEAYESFIGSTGNIPTRDNLHDLFNGSIWLTFPKTKALLNHYHMLEIEQQGVGDSRGRVRDTITVFDENGAVLVTANPSIGEALIGFDWQGSLVQPRMQWDDPTSPSPNMQAAVYIFGHALLEQLIAPRKPLCAHSVVINVSQDFFALSTQQRIAFLDDKLADYMNELLSKDAVTPRHLSPLPILGVPHFWAENEDSHFYDDAFVFRSGRRKK</sequence>
<feature type="compositionally biased region" description="Basic and acidic residues" evidence="1">
    <location>
        <begin position="10"/>
        <end position="20"/>
    </location>
</feature>
<evidence type="ECO:0000313" key="2">
    <source>
        <dbReference type="EMBL" id="MBO1518012.1"/>
    </source>
</evidence>
<dbReference type="Pfam" id="PF11227">
    <property type="entry name" value="DUF3025"/>
    <property type="match status" value="1"/>
</dbReference>
<reference evidence="2 3" key="1">
    <citation type="submission" date="2021-03" db="EMBL/GenBank/DDBJ databases">
        <authorList>
            <person name="Shang D.-D."/>
            <person name="Du Z.-J."/>
            <person name="Chen G.-J."/>
        </authorList>
    </citation>
    <scope>NUCLEOTIDE SEQUENCE [LARGE SCALE GENOMIC DNA]</scope>
    <source>
        <strain evidence="2 3">F2608</strain>
    </source>
</reference>